<dbReference type="Proteomes" id="UP001500804">
    <property type="component" value="Unassembled WGS sequence"/>
</dbReference>
<proteinExistence type="predicted"/>
<gene>
    <name evidence="1" type="ORF">GCM10023320_61190</name>
</gene>
<organism evidence="1 2">
    <name type="scientific">Pseudonocardia adelaidensis</name>
    <dbReference type="NCBI Taxonomy" id="648754"/>
    <lineage>
        <taxon>Bacteria</taxon>
        <taxon>Bacillati</taxon>
        <taxon>Actinomycetota</taxon>
        <taxon>Actinomycetes</taxon>
        <taxon>Pseudonocardiales</taxon>
        <taxon>Pseudonocardiaceae</taxon>
        <taxon>Pseudonocardia</taxon>
    </lineage>
</organism>
<evidence type="ECO:0000313" key="1">
    <source>
        <dbReference type="EMBL" id="GAA5134038.1"/>
    </source>
</evidence>
<dbReference type="EMBL" id="BAABJO010000028">
    <property type="protein sequence ID" value="GAA5134038.1"/>
    <property type="molecule type" value="Genomic_DNA"/>
</dbReference>
<reference evidence="2" key="1">
    <citation type="journal article" date="2019" name="Int. J. Syst. Evol. Microbiol.">
        <title>The Global Catalogue of Microorganisms (GCM) 10K type strain sequencing project: providing services to taxonomists for standard genome sequencing and annotation.</title>
        <authorList>
            <consortium name="The Broad Institute Genomics Platform"/>
            <consortium name="The Broad Institute Genome Sequencing Center for Infectious Disease"/>
            <person name="Wu L."/>
            <person name="Ma J."/>
        </authorList>
    </citation>
    <scope>NUCLEOTIDE SEQUENCE [LARGE SCALE GENOMIC DNA]</scope>
    <source>
        <strain evidence="2">JCM 18302</strain>
    </source>
</reference>
<protein>
    <submittedName>
        <fullName evidence="1">Uncharacterized protein</fullName>
    </submittedName>
</protein>
<sequence>MLAEAQRRGWTLTQAEVRARVGAATASSSAEAASFRANRGLLGDVAVGVPPTGAVVPSVDQARPLAPGAPAAALGPVGGSASRLLDAWHEAVVAAGG</sequence>
<accession>A0ABP9P085</accession>
<name>A0ABP9P085_9PSEU</name>
<keyword evidence="2" id="KW-1185">Reference proteome</keyword>
<evidence type="ECO:0000313" key="2">
    <source>
        <dbReference type="Proteomes" id="UP001500804"/>
    </source>
</evidence>
<comment type="caution">
    <text evidence="1">The sequence shown here is derived from an EMBL/GenBank/DDBJ whole genome shotgun (WGS) entry which is preliminary data.</text>
</comment>